<reference evidence="8" key="2">
    <citation type="journal article" date="2021" name="PeerJ">
        <title>Extensive microbial diversity within the chicken gut microbiome revealed by metagenomics and culture.</title>
        <authorList>
            <person name="Gilroy R."/>
            <person name="Ravi A."/>
            <person name="Getino M."/>
            <person name="Pursley I."/>
            <person name="Horton D.L."/>
            <person name="Alikhan N.F."/>
            <person name="Baker D."/>
            <person name="Gharbi K."/>
            <person name="Hall N."/>
            <person name="Watson M."/>
            <person name="Adriaenssens E.M."/>
            <person name="Foster-Nyarko E."/>
            <person name="Jarju S."/>
            <person name="Secka A."/>
            <person name="Antonio M."/>
            <person name="Oren A."/>
            <person name="Chaudhuri R.R."/>
            <person name="La Ragione R."/>
            <person name="Hildebrand F."/>
            <person name="Pallen M.J."/>
        </authorList>
    </citation>
    <scope>NUCLEOTIDE SEQUENCE</scope>
    <source>
        <strain evidence="8">ChiSjej4B22-8148</strain>
    </source>
</reference>
<dbReference type="InterPro" id="IPR032816">
    <property type="entry name" value="VTT_dom"/>
</dbReference>
<evidence type="ECO:0000256" key="4">
    <source>
        <dbReference type="ARBA" id="ARBA00022989"/>
    </source>
</evidence>
<feature type="transmembrane region" description="Helical" evidence="6">
    <location>
        <begin position="139"/>
        <end position="159"/>
    </location>
</feature>
<keyword evidence="5 6" id="KW-0472">Membrane</keyword>
<evidence type="ECO:0000256" key="5">
    <source>
        <dbReference type="ARBA" id="ARBA00023136"/>
    </source>
</evidence>
<dbReference type="InterPro" id="IPR015414">
    <property type="entry name" value="TMEM64"/>
</dbReference>
<feature type="transmembrane region" description="Helical" evidence="6">
    <location>
        <begin position="165"/>
        <end position="185"/>
    </location>
</feature>
<organism evidence="8 9">
    <name type="scientific">Candidatus Choladousia intestinavium</name>
    <dbReference type="NCBI Taxonomy" id="2840727"/>
    <lineage>
        <taxon>Bacteria</taxon>
        <taxon>Bacillati</taxon>
        <taxon>Bacillota</taxon>
        <taxon>Clostridia</taxon>
        <taxon>Lachnospirales</taxon>
        <taxon>Lachnospiraceae</taxon>
        <taxon>Lachnospiraceae incertae sedis</taxon>
        <taxon>Candidatus Choladousia</taxon>
    </lineage>
</organism>
<accession>A0A9D1AEK2</accession>
<feature type="domain" description="VTT" evidence="7">
    <location>
        <begin position="70"/>
        <end position="185"/>
    </location>
</feature>
<gene>
    <name evidence="8" type="ORF">IAB31_12295</name>
</gene>
<keyword evidence="4 6" id="KW-1133">Transmembrane helix</keyword>
<keyword evidence="3 6" id="KW-0812">Transmembrane</keyword>
<evidence type="ECO:0000256" key="1">
    <source>
        <dbReference type="ARBA" id="ARBA00004651"/>
    </source>
</evidence>
<reference evidence="8" key="1">
    <citation type="submission" date="2020-10" db="EMBL/GenBank/DDBJ databases">
        <authorList>
            <person name="Gilroy R."/>
        </authorList>
    </citation>
    <scope>NUCLEOTIDE SEQUENCE</scope>
    <source>
        <strain evidence="8">ChiSjej4B22-8148</strain>
    </source>
</reference>
<evidence type="ECO:0000256" key="3">
    <source>
        <dbReference type="ARBA" id="ARBA00022692"/>
    </source>
</evidence>
<dbReference type="Proteomes" id="UP000886757">
    <property type="component" value="Unassembled WGS sequence"/>
</dbReference>
<feature type="transmembrane region" description="Helical" evidence="6">
    <location>
        <begin position="85"/>
        <end position="106"/>
    </location>
</feature>
<dbReference type="Pfam" id="PF09335">
    <property type="entry name" value="VTT_dom"/>
    <property type="match status" value="1"/>
</dbReference>
<dbReference type="EMBL" id="DVGK01000142">
    <property type="protein sequence ID" value="HIR14691.1"/>
    <property type="molecule type" value="Genomic_DNA"/>
</dbReference>
<evidence type="ECO:0000256" key="6">
    <source>
        <dbReference type="RuleBase" id="RU366058"/>
    </source>
</evidence>
<comment type="caution">
    <text evidence="8">The sequence shown here is derived from an EMBL/GenBank/DDBJ whole genome shotgun (WGS) entry which is preliminary data.</text>
</comment>
<feature type="transmembrane region" description="Helical" evidence="6">
    <location>
        <begin position="12"/>
        <end position="30"/>
    </location>
</feature>
<dbReference type="GO" id="GO:0005886">
    <property type="term" value="C:plasma membrane"/>
    <property type="evidence" value="ECO:0007669"/>
    <property type="project" value="UniProtKB-SubCell"/>
</dbReference>
<protein>
    <recommendedName>
        <fullName evidence="6">TVP38/TMEM64 family membrane protein</fullName>
    </recommendedName>
</protein>
<evidence type="ECO:0000259" key="7">
    <source>
        <dbReference type="Pfam" id="PF09335"/>
    </source>
</evidence>
<dbReference type="PANTHER" id="PTHR12677:SF49">
    <property type="entry name" value="TVP38_TMEM64 FAMILY MEMBRANE PROTEIN"/>
    <property type="match status" value="1"/>
</dbReference>
<sequence>MNRKKNGRKIWNLISLMGIILCAGLAVWGYKKGYFRSAAALQDCMSRFGFWGMVCFVGVQIIQVVFPILPGGVSCLAGVLLYGPWLGFLLNYMGICIGSMAAFGIARNLGRSAIGKFFSEKQIRRYEEWTKKDGKFAKLFAAAIFFPVAPDDLLCYLAGITAMTWGQFICIILLGKPFSIALYSMGLTKLFQFIFPSWG</sequence>
<proteinExistence type="inferred from homology"/>
<name>A0A9D1AEK2_9FIRM</name>
<feature type="transmembrane region" description="Helical" evidence="6">
    <location>
        <begin position="50"/>
        <end position="73"/>
    </location>
</feature>
<evidence type="ECO:0000256" key="2">
    <source>
        <dbReference type="ARBA" id="ARBA00022475"/>
    </source>
</evidence>
<keyword evidence="2 6" id="KW-1003">Cell membrane</keyword>
<dbReference type="PANTHER" id="PTHR12677">
    <property type="entry name" value="GOLGI APPARATUS MEMBRANE PROTEIN TVP38-RELATED"/>
    <property type="match status" value="1"/>
</dbReference>
<dbReference type="AlphaFoldDB" id="A0A9D1AEK2"/>
<evidence type="ECO:0000313" key="9">
    <source>
        <dbReference type="Proteomes" id="UP000886757"/>
    </source>
</evidence>
<comment type="subcellular location">
    <subcellularLocation>
        <location evidence="1 6">Cell membrane</location>
        <topology evidence="1 6">Multi-pass membrane protein</topology>
    </subcellularLocation>
</comment>
<comment type="similarity">
    <text evidence="6">Belongs to the TVP38/TMEM64 family.</text>
</comment>
<evidence type="ECO:0000313" key="8">
    <source>
        <dbReference type="EMBL" id="HIR14691.1"/>
    </source>
</evidence>